<dbReference type="AlphaFoldDB" id="A0AAJ0FUW4"/>
<dbReference type="PANTHER" id="PTHR37538:SF1">
    <property type="entry name" value="BTB DOMAIN-CONTAINING PROTEIN"/>
    <property type="match status" value="1"/>
</dbReference>
<sequence length="290" mass="31626">MPHRSASHGQFSPWLVPPPAQTYNSTASSVLRLKSISPEAGHVLVHHLFTGTYQCLKPLGLSPCDKIIAEYTTSIQVYIAAREHDLDTLIDQAKDEIARLGATLDLTAIFRAVKSAYPSPRTDDAWFISYLKTRSKVLLTGEDLGFWHGVGGSMSVAEIFLESILESLSTPVTSGVAVAGKAVTTAELLSVSDRPSTPDAESEDVRSSQLGTTLGEEPNEHPAEVEFPPPIPKKGKKKGKGNKLGETYDEYCVLMESHMECEEWKACSACCNRVRRLALELDDSESPVHT</sequence>
<dbReference type="Proteomes" id="UP001251528">
    <property type="component" value="Unassembled WGS sequence"/>
</dbReference>
<keyword evidence="3" id="KW-1185">Reference proteome</keyword>
<evidence type="ECO:0000256" key="1">
    <source>
        <dbReference type="SAM" id="MobiDB-lite"/>
    </source>
</evidence>
<protein>
    <submittedName>
        <fullName evidence="2">Uncharacterized protein</fullName>
    </submittedName>
</protein>
<name>A0AAJ0FUW4_9HYPO</name>
<feature type="region of interest" description="Disordered" evidence="1">
    <location>
        <begin position="190"/>
        <end position="242"/>
    </location>
</feature>
<organism evidence="2 3">
    <name type="scientific">Conoideocrella luteorostrata</name>
    <dbReference type="NCBI Taxonomy" id="1105319"/>
    <lineage>
        <taxon>Eukaryota</taxon>
        <taxon>Fungi</taxon>
        <taxon>Dikarya</taxon>
        <taxon>Ascomycota</taxon>
        <taxon>Pezizomycotina</taxon>
        <taxon>Sordariomycetes</taxon>
        <taxon>Hypocreomycetidae</taxon>
        <taxon>Hypocreales</taxon>
        <taxon>Clavicipitaceae</taxon>
        <taxon>Conoideocrella</taxon>
    </lineage>
</organism>
<comment type="caution">
    <text evidence="2">The sequence shown here is derived from an EMBL/GenBank/DDBJ whole genome shotgun (WGS) entry which is preliminary data.</text>
</comment>
<evidence type="ECO:0000313" key="2">
    <source>
        <dbReference type="EMBL" id="KAK2600239.1"/>
    </source>
</evidence>
<accession>A0AAJ0FUW4</accession>
<reference evidence="2" key="1">
    <citation type="submission" date="2023-06" db="EMBL/GenBank/DDBJ databases">
        <title>Conoideocrella luteorostrata (Hypocreales: Clavicipitaceae), a potential biocontrol fungus for elongate hemlock scale in United States Christmas tree production areas.</title>
        <authorList>
            <person name="Barrett H."/>
            <person name="Lovett B."/>
            <person name="Macias A.M."/>
            <person name="Stajich J.E."/>
            <person name="Kasson M.T."/>
        </authorList>
    </citation>
    <scope>NUCLEOTIDE SEQUENCE</scope>
    <source>
        <strain evidence="2">ARSEF 14590</strain>
    </source>
</reference>
<proteinExistence type="predicted"/>
<evidence type="ECO:0000313" key="3">
    <source>
        <dbReference type="Proteomes" id="UP001251528"/>
    </source>
</evidence>
<dbReference type="PANTHER" id="PTHR37538">
    <property type="entry name" value="BTB DOMAIN-CONTAINING PROTEIN"/>
    <property type="match status" value="1"/>
</dbReference>
<gene>
    <name evidence="2" type="ORF">QQS21_005035</name>
</gene>
<dbReference type="EMBL" id="JASWJB010000079">
    <property type="protein sequence ID" value="KAK2600239.1"/>
    <property type="molecule type" value="Genomic_DNA"/>
</dbReference>